<reference evidence="2 3" key="1">
    <citation type="journal article" date="2019" name="Commun. Biol.">
        <title>The bagworm genome reveals a unique fibroin gene that provides high tensile strength.</title>
        <authorList>
            <person name="Kono N."/>
            <person name="Nakamura H."/>
            <person name="Ohtoshi R."/>
            <person name="Tomita M."/>
            <person name="Numata K."/>
            <person name="Arakawa K."/>
        </authorList>
    </citation>
    <scope>NUCLEOTIDE SEQUENCE [LARGE SCALE GENOMIC DNA]</scope>
</reference>
<evidence type="ECO:0000256" key="1">
    <source>
        <dbReference type="SAM" id="MobiDB-lite"/>
    </source>
</evidence>
<organism evidence="2 3">
    <name type="scientific">Eumeta variegata</name>
    <name type="common">Bagworm moth</name>
    <name type="synonym">Eumeta japonica</name>
    <dbReference type="NCBI Taxonomy" id="151549"/>
    <lineage>
        <taxon>Eukaryota</taxon>
        <taxon>Metazoa</taxon>
        <taxon>Ecdysozoa</taxon>
        <taxon>Arthropoda</taxon>
        <taxon>Hexapoda</taxon>
        <taxon>Insecta</taxon>
        <taxon>Pterygota</taxon>
        <taxon>Neoptera</taxon>
        <taxon>Endopterygota</taxon>
        <taxon>Lepidoptera</taxon>
        <taxon>Glossata</taxon>
        <taxon>Ditrysia</taxon>
        <taxon>Tineoidea</taxon>
        <taxon>Psychidae</taxon>
        <taxon>Oiketicinae</taxon>
        <taxon>Eumeta</taxon>
    </lineage>
</organism>
<dbReference type="AlphaFoldDB" id="A0A4C1VTG8"/>
<accession>A0A4C1VTG8</accession>
<protein>
    <submittedName>
        <fullName evidence="2">Uncharacterized protein</fullName>
    </submittedName>
</protein>
<keyword evidence="3" id="KW-1185">Reference proteome</keyword>
<proteinExistence type="predicted"/>
<sequence>MQEIVPRNKVTCTCRPRSKPTPRLSASSRSSAATRDIYTRVELNYGADACPARSRHAVASPLESRALSQHARSRTGRNGHCKSKLQFRSKSKLQFWIHQKTNAIT</sequence>
<dbReference type="EMBL" id="BGZK01000393">
    <property type="protein sequence ID" value="GBP41114.1"/>
    <property type="molecule type" value="Genomic_DNA"/>
</dbReference>
<gene>
    <name evidence="2" type="ORF">EVAR_32567_1</name>
</gene>
<dbReference type="Proteomes" id="UP000299102">
    <property type="component" value="Unassembled WGS sequence"/>
</dbReference>
<comment type="caution">
    <text evidence="2">The sequence shown here is derived from an EMBL/GenBank/DDBJ whole genome shotgun (WGS) entry which is preliminary data.</text>
</comment>
<name>A0A4C1VTG8_EUMVA</name>
<evidence type="ECO:0000313" key="2">
    <source>
        <dbReference type="EMBL" id="GBP41114.1"/>
    </source>
</evidence>
<evidence type="ECO:0000313" key="3">
    <source>
        <dbReference type="Proteomes" id="UP000299102"/>
    </source>
</evidence>
<feature type="compositionally biased region" description="Basic residues" evidence="1">
    <location>
        <begin position="71"/>
        <end position="84"/>
    </location>
</feature>
<feature type="region of interest" description="Disordered" evidence="1">
    <location>
        <begin position="54"/>
        <end position="84"/>
    </location>
</feature>
<feature type="region of interest" description="Disordered" evidence="1">
    <location>
        <begin position="1"/>
        <end position="32"/>
    </location>
</feature>